<organism evidence="10 11">
    <name type="scientific">Apiospora marii</name>
    <dbReference type="NCBI Taxonomy" id="335849"/>
    <lineage>
        <taxon>Eukaryota</taxon>
        <taxon>Fungi</taxon>
        <taxon>Dikarya</taxon>
        <taxon>Ascomycota</taxon>
        <taxon>Pezizomycotina</taxon>
        <taxon>Sordariomycetes</taxon>
        <taxon>Xylariomycetidae</taxon>
        <taxon>Amphisphaeriales</taxon>
        <taxon>Apiosporaceae</taxon>
        <taxon>Apiospora</taxon>
    </lineage>
</organism>
<dbReference type="EC" id="2.7.13.3" evidence="2"/>
<dbReference type="SMART" id="SM00388">
    <property type="entry name" value="HisKA"/>
    <property type="match status" value="1"/>
</dbReference>
<evidence type="ECO:0000256" key="1">
    <source>
        <dbReference type="ARBA" id="ARBA00000085"/>
    </source>
</evidence>
<dbReference type="InterPro" id="IPR036097">
    <property type="entry name" value="HisK_dim/P_sf"/>
</dbReference>
<feature type="compositionally biased region" description="Polar residues" evidence="7">
    <location>
        <begin position="498"/>
        <end position="519"/>
    </location>
</feature>
<sequence>MIRAGSRPEMTHFASHAAAHETALRPLPLPAAACFGGISRVAPRYEPTLRQNSTPNDTGNHLPNSELRTCKDAILTTFAQLVACRVNATRVFISLFDQHRQYIIAEATATLPLSPGLGHDQRGEDELLLCGTSIPKTEGICCRVLDAEDTENAHGNIALPVIVIPDIQSDSGLASKPYCVSGKLGRAYAGVPIRTQNGINIGVLSLFKESAVFEDGWDVVHSQILRDMSRCIVEHLRSKRARLASQRAQRMARAIGSFVENRSTLPYWEFGGTAEYPEEQPVGEGALNAKQQAKERDVATPLDDDQLFHDGMFSGKFSHEPSQLTNNPASSLDDTRSRWDDSLNSAGSVQASGTQTPKSDTSASPEELNTVGGIFSRAANIMREAIETEGVVFLDAVPKAFGSLTKEPESQEKMSPPSTAPLETSSSDEPRSDNAASGDTSSYADILSFSTSDFSSINRDKPSPPRHFMSAKLLRAIVQKYPTGAILNFDEDGAIQTADPSTDDQNSTSTEQQQDQEPATTPRRSRGQSRARKGSQWKETPEEGLPKVFMGARSVAFVPVWDQKKERCIAGGFAYTCTPARVLTRTGELSYFRAFAMVIMAEIHRLETTLSNKSQSDVLSSLSHELRSPLHGMVLGVELLADTSLDSFQGNVLHTMETCGRTLADTIDHLLYFSKINNYVGPDKRPDQGARGLRLGTWPNLEAGMKSIYMNVQLDSLVEEVVESVFAGFNFFMISAGQIQHDSRPTGQDVAAVRRHDRRQAIEEIEHAKRGTEGFPDSLPGGYAVPLLIDLDIDPAVSHYFRTIPGGVRRIIMNLLGNSLKYTSSGSIRITLSQEWGRTKRMRTSGQLVRLAVADTGRGISPEFLRENLYQPFAQEDRLAPGLGLGLNVVKKVANSLGGRVTVESEVGLGTTVTVRMPLQPVTPADTTSVTKEEEAELAFFGNQRQELKGLRICLVGFDTPIRLPLRHKGSAEAKTSPQSVFKICQNWLLMEVVSTTEATEFAPDLILCEDSATSCAYMSSPESLKAPIVVMCADVPTAFQRSTAVDAKSSSRVMDFVSQPLGPRKLAKVLLAAVKRWVEHQDTVPPPPRPLSSLTLDVPPSRHNLGPRRAASWTSNKSGASSRGTRKSQGISEDGQPSARGDRSRPESPRPEVQSQEQSQVQPQDAQPSNSPGSEKGEPLPKFLLVDDNPINLKILSAYMKKLSLSFATAKDGQEAVDKVCQLPGQYACIFMDINMPRLDGLQATRQIRNFEKTHGHAPSTIIALSGLASASVQQEAFQSGIELFLTKPVQLKEISEILTARGLL</sequence>
<feature type="region of interest" description="Disordered" evidence="7">
    <location>
        <begin position="404"/>
        <end position="441"/>
    </location>
</feature>
<dbReference type="Pfam" id="PF02518">
    <property type="entry name" value="HATPase_c"/>
    <property type="match status" value="1"/>
</dbReference>
<name>A0ABR1SIK0_9PEZI</name>
<feature type="compositionally biased region" description="Polar residues" evidence="7">
    <location>
        <begin position="320"/>
        <end position="332"/>
    </location>
</feature>
<dbReference type="CDD" id="cd17546">
    <property type="entry name" value="REC_hyHK_CKI1_RcsC-like"/>
    <property type="match status" value="1"/>
</dbReference>
<dbReference type="PANTHER" id="PTHR43047">
    <property type="entry name" value="TWO-COMPONENT HISTIDINE PROTEIN KINASE"/>
    <property type="match status" value="1"/>
</dbReference>
<feature type="compositionally biased region" description="Basic and acidic residues" evidence="7">
    <location>
        <begin position="1141"/>
        <end position="1151"/>
    </location>
</feature>
<comment type="caution">
    <text evidence="10">The sequence shown here is derived from an EMBL/GenBank/DDBJ whole genome shotgun (WGS) entry which is preliminary data.</text>
</comment>
<dbReference type="Pfam" id="PF00072">
    <property type="entry name" value="Response_reg"/>
    <property type="match status" value="1"/>
</dbReference>
<dbReference type="InterPro" id="IPR011006">
    <property type="entry name" value="CheY-like_superfamily"/>
</dbReference>
<dbReference type="PANTHER" id="PTHR43047:SF72">
    <property type="entry name" value="OSMOSENSING HISTIDINE PROTEIN KINASE SLN1"/>
    <property type="match status" value="1"/>
</dbReference>
<dbReference type="InterPro" id="IPR005467">
    <property type="entry name" value="His_kinase_dom"/>
</dbReference>
<evidence type="ECO:0000256" key="7">
    <source>
        <dbReference type="SAM" id="MobiDB-lite"/>
    </source>
</evidence>
<feature type="compositionally biased region" description="Polar residues" evidence="7">
    <location>
        <begin position="342"/>
        <end position="364"/>
    </location>
</feature>
<feature type="region of interest" description="Disordered" evidence="7">
    <location>
        <begin position="495"/>
        <end position="544"/>
    </location>
</feature>
<dbReference type="InterPro" id="IPR003661">
    <property type="entry name" value="HisK_dim/P_dom"/>
</dbReference>
<feature type="compositionally biased region" description="Polar residues" evidence="7">
    <location>
        <begin position="1113"/>
        <end position="1132"/>
    </location>
</feature>
<keyword evidence="4" id="KW-0808">Transferase</keyword>
<feature type="domain" description="Response regulatory" evidence="9">
    <location>
        <begin position="1183"/>
        <end position="1304"/>
    </location>
</feature>
<feature type="compositionally biased region" description="Basic residues" evidence="7">
    <location>
        <begin position="523"/>
        <end position="535"/>
    </location>
</feature>
<dbReference type="Proteomes" id="UP001396898">
    <property type="component" value="Unassembled WGS sequence"/>
</dbReference>
<keyword evidence="3 6" id="KW-0597">Phosphoprotein</keyword>
<evidence type="ECO:0000256" key="5">
    <source>
        <dbReference type="ARBA" id="ARBA00022777"/>
    </source>
</evidence>
<evidence type="ECO:0000256" key="3">
    <source>
        <dbReference type="ARBA" id="ARBA00022553"/>
    </source>
</evidence>
<dbReference type="CDD" id="cd00082">
    <property type="entry name" value="HisKA"/>
    <property type="match status" value="1"/>
</dbReference>
<dbReference type="Gene3D" id="3.40.50.2300">
    <property type="match status" value="1"/>
</dbReference>
<reference evidence="10 11" key="1">
    <citation type="submission" date="2023-01" db="EMBL/GenBank/DDBJ databases">
        <title>Analysis of 21 Apiospora genomes using comparative genomics revels a genus with tremendous synthesis potential of carbohydrate active enzymes and secondary metabolites.</title>
        <authorList>
            <person name="Sorensen T."/>
        </authorList>
    </citation>
    <scope>NUCLEOTIDE SEQUENCE [LARGE SCALE GENOMIC DNA]</scope>
    <source>
        <strain evidence="10 11">CBS 20057</strain>
    </source>
</reference>
<feature type="region of interest" description="Disordered" evidence="7">
    <location>
        <begin position="1082"/>
        <end position="1184"/>
    </location>
</feature>
<evidence type="ECO:0000259" key="9">
    <source>
        <dbReference type="PROSITE" id="PS50110"/>
    </source>
</evidence>
<evidence type="ECO:0000256" key="2">
    <source>
        <dbReference type="ARBA" id="ARBA00012438"/>
    </source>
</evidence>
<gene>
    <name evidence="10" type="ORF">PG991_002731</name>
</gene>
<keyword evidence="5" id="KW-0418">Kinase</keyword>
<feature type="compositionally biased region" description="Polar residues" evidence="7">
    <location>
        <begin position="49"/>
        <end position="65"/>
    </location>
</feature>
<dbReference type="InterPro" id="IPR001789">
    <property type="entry name" value="Sig_transdc_resp-reg_receiver"/>
</dbReference>
<dbReference type="PROSITE" id="PS50110">
    <property type="entry name" value="RESPONSE_REGULATORY"/>
    <property type="match status" value="1"/>
</dbReference>
<feature type="region of interest" description="Disordered" evidence="7">
    <location>
        <begin position="310"/>
        <end position="368"/>
    </location>
</feature>
<dbReference type="Gene3D" id="1.10.287.130">
    <property type="match status" value="1"/>
</dbReference>
<evidence type="ECO:0000256" key="6">
    <source>
        <dbReference type="PROSITE-ProRule" id="PRU00169"/>
    </source>
</evidence>
<evidence type="ECO:0000313" key="11">
    <source>
        <dbReference type="Proteomes" id="UP001396898"/>
    </source>
</evidence>
<dbReference type="EMBL" id="JAQQWI010000006">
    <property type="protein sequence ID" value="KAK8033333.1"/>
    <property type="molecule type" value="Genomic_DNA"/>
</dbReference>
<feature type="domain" description="Histidine kinase" evidence="8">
    <location>
        <begin position="621"/>
        <end position="921"/>
    </location>
</feature>
<dbReference type="Pfam" id="PF00512">
    <property type="entry name" value="HisKA"/>
    <property type="match status" value="1"/>
</dbReference>
<dbReference type="SUPFAM" id="SSF52172">
    <property type="entry name" value="CheY-like"/>
    <property type="match status" value="1"/>
</dbReference>
<dbReference type="SMART" id="SM00448">
    <property type="entry name" value="REC"/>
    <property type="match status" value="1"/>
</dbReference>
<dbReference type="InterPro" id="IPR036890">
    <property type="entry name" value="HATPase_C_sf"/>
</dbReference>
<evidence type="ECO:0000259" key="8">
    <source>
        <dbReference type="PROSITE" id="PS50109"/>
    </source>
</evidence>
<dbReference type="InterPro" id="IPR004358">
    <property type="entry name" value="Sig_transdc_His_kin-like_C"/>
</dbReference>
<dbReference type="PROSITE" id="PS50109">
    <property type="entry name" value="HIS_KIN"/>
    <property type="match status" value="1"/>
</dbReference>
<dbReference type="Gene3D" id="3.30.450.40">
    <property type="match status" value="1"/>
</dbReference>
<protein>
    <recommendedName>
        <fullName evidence="2">histidine kinase</fullName>
        <ecNumber evidence="2">2.7.13.3</ecNumber>
    </recommendedName>
</protein>
<feature type="region of interest" description="Disordered" evidence="7">
    <location>
        <begin position="46"/>
        <end position="65"/>
    </location>
</feature>
<dbReference type="Gene3D" id="3.30.565.10">
    <property type="entry name" value="Histidine kinase-like ATPase, C-terminal domain"/>
    <property type="match status" value="1"/>
</dbReference>
<dbReference type="SUPFAM" id="SSF55874">
    <property type="entry name" value="ATPase domain of HSP90 chaperone/DNA topoisomerase II/histidine kinase"/>
    <property type="match status" value="1"/>
</dbReference>
<dbReference type="SUPFAM" id="SSF55781">
    <property type="entry name" value="GAF domain-like"/>
    <property type="match status" value="1"/>
</dbReference>
<evidence type="ECO:0000256" key="4">
    <source>
        <dbReference type="ARBA" id="ARBA00022679"/>
    </source>
</evidence>
<dbReference type="InterPro" id="IPR003594">
    <property type="entry name" value="HATPase_dom"/>
</dbReference>
<dbReference type="SMART" id="SM00387">
    <property type="entry name" value="HATPase_c"/>
    <property type="match status" value="1"/>
</dbReference>
<comment type="catalytic activity">
    <reaction evidence="1">
        <text>ATP + protein L-histidine = ADP + protein N-phospho-L-histidine.</text>
        <dbReference type="EC" id="2.7.13.3"/>
    </reaction>
</comment>
<dbReference type="PRINTS" id="PR00344">
    <property type="entry name" value="BCTRLSENSOR"/>
</dbReference>
<accession>A0ABR1SIK0</accession>
<evidence type="ECO:0000313" key="10">
    <source>
        <dbReference type="EMBL" id="KAK8033333.1"/>
    </source>
</evidence>
<keyword evidence="11" id="KW-1185">Reference proteome</keyword>
<proteinExistence type="predicted"/>
<feature type="compositionally biased region" description="Low complexity" evidence="7">
    <location>
        <begin position="1152"/>
        <end position="1170"/>
    </location>
</feature>
<dbReference type="InterPro" id="IPR029016">
    <property type="entry name" value="GAF-like_dom_sf"/>
</dbReference>
<dbReference type="SUPFAM" id="SSF47384">
    <property type="entry name" value="Homodimeric domain of signal transducing histidine kinase"/>
    <property type="match status" value="1"/>
</dbReference>
<feature type="modified residue" description="4-aspartylphosphate" evidence="6">
    <location>
        <position position="1234"/>
    </location>
</feature>